<evidence type="ECO:0000313" key="2">
    <source>
        <dbReference type="EMBL" id="SMP81777.1"/>
    </source>
</evidence>
<evidence type="ECO:0000313" key="3">
    <source>
        <dbReference type="Proteomes" id="UP001158049"/>
    </source>
</evidence>
<proteinExistence type="predicted"/>
<dbReference type="EMBL" id="FXUL01000048">
    <property type="protein sequence ID" value="SMP81777.1"/>
    <property type="molecule type" value="Genomic_DNA"/>
</dbReference>
<gene>
    <name evidence="2" type="ORF">SAMN06295970_1481</name>
</gene>
<evidence type="ECO:0008006" key="4">
    <source>
        <dbReference type="Google" id="ProtNLM"/>
    </source>
</evidence>
<dbReference type="Proteomes" id="UP001158049">
    <property type="component" value="Unassembled WGS sequence"/>
</dbReference>
<dbReference type="RefSeq" id="WP_283445735.1">
    <property type="nucleotide sequence ID" value="NZ_FXUL01000048.1"/>
</dbReference>
<protein>
    <recommendedName>
        <fullName evidence="4">EthD domain-containing protein</fullName>
    </recommendedName>
</protein>
<comment type="caution">
    <text evidence="2">The sequence shown here is derived from an EMBL/GenBank/DDBJ whole genome shotgun (WGS) entry which is preliminary data.</text>
</comment>
<keyword evidence="3" id="KW-1185">Reference proteome</keyword>
<evidence type="ECO:0000256" key="1">
    <source>
        <dbReference type="SAM" id="MobiDB-lite"/>
    </source>
</evidence>
<dbReference type="SUPFAM" id="SSF54909">
    <property type="entry name" value="Dimeric alpha+beta barrel"/>
    <property type="match status" value="1"/>
</dbReference>
<accession>A0ABY1QV96</accession>
<sequence>MQSTITKQPKAQLKEPQENHEHAPGLLLVMNDVPPDLDEELNRWYQEEHLAERLAVPGFRSARRYRAVGSQPAYMVLYTCDSIDALTSPAYRKVLDNPTECTRRILPRMQNVIRAACRATWSSGNAVGGTAIIVQCKAIEGREEDARRFIRDTFAERLKKSGCMVSISLLESDAEVTAASNSETARRTRPDHYADWVLLVESFDLVCLSLALHGEVLRCDSQRDGLLIGSLNRYELMCLYGAA</sequence>
<name>A0ABY1QV96_9BURK</name>
<dbReference type="InterPro" id="IPR011008">
    <property type="entry name" value="Dimeric_a/b-barrel"/>
</dbReference>
<feature type="region of interest" description="Disordered" evidence="1">
    <location>
        <begin position="1"/>
        <end position="23"/>
    </location>
</feature>
<organism evidence="2 3">
    <name type="scientific">Noviherbaspirillum suwonense</name>
    <dbReference type="NCBI Taxonomy" id="1224511"/>
    <lineage>
        <taxon>Bacteria</taxon>
        <taxon>Pseudomonadati</taxon>
        <taxon>Pseudomonadota</taxon>
        <taxon>Betaproteobacteria</taxon>
        <taxon>Burkholderiales</taxon>
        <taxon>Oxalobacteraceae</taxon>
        <taxon>Noviherbaspirillum</taxon>
    </lineage>
</organism>
<feature type="compositionally biased region" description="Basic and acidic residues" evidence="1">
    <location>
        <begin position="12"/>
        <end position="23"/>
    </location>
</feature>
<reference evidence="2 3" key="1">
    <citation type="submission" date="2017-05" db="EMBL/GenBank/DDBJ databases">
        <authorList>
            <person name="Varghese N."/>
            <person name="Submissions S."/>
        </authorList>
    </citation>
    <scope>NUCLEOTIDE SEQUENCE [LARGE SCALE GENOMIC DNA]</scope>
    <source>
        <strain evidence="2 3">DSM 26001</strain>
    </source>
</reference>